<name>A0ABT2GRQ8_9MICO</name>
<organism evidence="1 2">
    <name type="scientific">Herbiconiux aconitum</name>
    <dbReference type="NCBI Taxonomy" id="2970913"/>
    <lineage>
        <taxon>Bacteria</taxon>
        <taxon>Bacillati</taxon>
        <taxon>Actinomycetota</taxon>
        <taxon>Actinomycetes</taxon>
        <taxon>Micrococcales</taxon>
        <taxon>Microbacteriaceae</taxon>
        <taxon>Herbiconiux</taxon>
    </lineage>
</organism>
<dbReference type="RefSeq" id="WP_259508268.1">
    <property type="nucleotide sequence ID" value="NZ_JANLCM010000002.1"/>
</dbReference>
<evidence type="ECO:0000313" key="1">
    <source>
        <dbReference type="EMBL" id="MCS5718903.1"/>
    </source>
</evidence>
<accession>A0ABT2GRQ8</accession>
<evidence type="ECO:0000313" key="2">
    <source>
        <dbReference type="Proteomes" id="UP001165584"/>
    </source>
</evidence>
<reference evidence="1" key="1">
    <citation type="submission" date="2022-08" db="EMBL/GenBank/DDBJ databases">
        <authorList>
            <person name="Deng Y."/>
            <person name="Han X.-F."/>
            <person name="Zhang Y.-Q."/>
        </authorList>
    </citation>
    <scope>NUCLEOTIDE SEQUENCE</scope>
    <source>
        <strain evidence="1">CPCC 205763</strain>
    </source>
</reference>
<comment type="caution">
    <text evidence="1">The sequence shown here is derived from an EMBL/GenBank/DDBJ whole genome shotgun (WGS) entry which is preliminary data.</text>
</comment>
<gene>
    <name evidence="1" type="ORF">N1027_12235</name>
</gene>
<sequence>MRSDQPVPGNPWPHDMVLHIDTAPNALIELLFARELWRFEIREVPSLDAPPALGASSRLAPGRGLGSGEMAALWRQDWERAWSLFDAPNRGATGPDAKTARMLATLDDTELAHAVSGAPSEFWRRGIDVSALGDWERMLTEAEHVPTLESTPERRSLSALIAAWKTGLTHIVQLPYAGYFGERINERTLVVSGTTRFDPALFSRALATPLGNVGR</sequence>
<dbReference type="EMBL" id="JANLCM010000002">
    <property type="protein sequence ID" value="MCS5718903.1"/>
    <property type="molecule type" value="Genomic_DNA"/>
</dbReference>
<protein>
    <submittedName>
        <fullName evidence="1">Uncharacterized protein</fullName>
    </submittedName>
</protein>
<dbReference type="Proteomes" id="UP001165584">
    <property type="component" value="Unassembled WGS sequence"/>
</dbReference>
<proteinExistence type="predicted"/>
<keyword evidence="2" id="KW-1185">Reference proteome</keyword>